<evidence type="ECO:0000256" key="1">
    <source>
        <dbReference type="ARBA" id="ARBA00022988"/>
    </source>
</evidence>
<dbReference type="InterPro" id="IPR038277">
    <property type="entry name" value="UreF_sf"/>
</dbReference>
<protein>
    <recommendedName>
        <fullName evidence="3">Urease accessory protein UreF</fullName>
    </recommendedName>
</protein>
<dbReference type="GO" id="GO:0016151">
    <property type="term" value="F:nickel cation binding"/>
    <property type="evidence" value="ECO:0007669"/>
    <property type="project" value="UniProtKB-UniRule"/>
</dbReference>
<dbReference type="PIRSF" id="PIRSF009467">
    <property type="entry name" value="Ureas_acces_UreF"/>
    <property type="match status" value="1"/>
</dbReference>
<comment type="subunit">
    <text evidence="3">UreD, UreF and UreG form a complex that acts as a GTP-hydrolysis-dependent molecular chaperone, activating the urease apoprotein by helping to assemble the nickel containing metallocenter of UreC. The UreE protein probably delivers the nickel.</text>
</comment>
<name>A0A640VVE9_9RHOB</name>
<sequence>MATGAPMGTITPPSTGRSITTMSTDPILTLTQWLSPGFPVGAFAYSHGLETAIAAEGIRNIKQLDEWLRDLIVFGSGRADTILLAAAYRADPAELAEIDETARAFAASAERLLETTQQGAAFAQTVNAVWGTELDELTYPVAVGAAARARTIPLDLTARLYLQAFTANLISAAVRLVPLGQTEGQALLAELAPLIEDTAAEAIDTPLHGLSSTCFAADIAAMHHETLYSKVFRT</sequence>
<organism evidence="4 5">
    <name type="scientific">Roseobacter cerasinus</name>
    <dbReference type="NCBI Taxonomy" id="2602289"/>
    <lineage>
        <taxon>Bacteria</taxon>
        <taxon>Pseudomonadati</taxon>
        <taxon>Pseudomonadota</taxon>
        <taxon>Alphaproteobacteria</taxon>
        <taxon>Rhodobacterales</taxon>
        <taxon>Roseobacteraceae</taxon>
        <taxon>Roseobacter</taxon>
    </lineage>
</organism>
<evidence type="ECO:0000313" key="5">
    <source>
        <dbReference type="Proteomes" id="UP000436522"/>
    </source>
</evidence>
<comment type="caution">
    <text evidence="4">The sequence shown here is derived from an EMBL/GenBank/DDBJ whole genome shotgun (WGS) entry which is preliminary data.</text>
</comment>
<dbReference type="PANTHER" id="PTHR33620">
    <property type="entry name" value="UREASE ACCESSORY PROTEIN F"/>
    <property type="match status" value="1"/>
</dbReference>
<keyword evidence="2 3" id="KW-0143">Chaperone</keyword>
<keyword evidence="1 3" id="KW-0996">Nickel insertion</keyword>
<evidence type="ECO:0000256" key="2">
    <source>
        <dbReference type="ARBA" id="ARBA00023186"/>
    </source>
</evidence>
<dbReference type="Gene3D" id="1.10.4190.10">
    <property type="entry name" value="Urease accessory protein UreF"/>
    <property type="match status" value="1"/>
</dbReference>
<evidence type="ECO:0000256" key="3">
    <source>
        <dbReference type="HAMAP-Rule" id="MF_01385"/>
    </source>
</evidence>
<dbReference type="AlphaFoldDB" id="A0A640VVE9"/>
<dbReference type="GO" id="GO:0005737">
    <property type="term" value="C:cytoplasm"/>
    <property type="evidence" value="ECO:0007669"/>
    <property type="project" value="UniProtKB-SubCell"/>
</dbReference>
<evidence type="ECO:0000313" key="4">
    <source>
        <dbReference type="EMBL" id="GFE51574.1"/>
    </source>
</evidence>
<keyword evidence="5" id="KW-1185">Reference proteome</keyword>
<dbReference type="Proteomes" id="UP000436522">
    <property type="component" value="Unassembled WGS sequence"/>
</dbReference>
<dbReference type="Pfam" id="PF01730">
    <property type="entry name" value="UreF"/>
    <property type="match status" value="1"/>
</dbReference>
<dbReference type="InterPro" id="IPR002639">
    <property type="entry name" value="UreF"/>
</dbReference>
<comment type="subcellular location">
    <subcellularLocation>
        <location evidence="3">Cytoplasm</location>
    </subcellularLocation>
</comment>
<dbReference type="EMBL" id="BLIV01000007">
    <property type="protein sequence ID" value="GFE51574.1"/>
    <property type="molecule type" value="Genomic_DNA"/>
</dbReference>
<comment type="function">
    <text evidence="3">Required for maturation of urease via the functional incorporation of the urease nickel metallocenter.</text>
</comment>
<keyword evidence="3" id="KW-0963">Cytoplasm</keyword>
<gene>
    <name evidence="3 4" type="primary">ureF</name>
    <name evidence="4" type="ORF">So717_33270</name>
</gene>
<accession>A0A640VVE9</accession>
<comment type="similarity">
    <text evidence="3">Belongs to the UreF family.</text>
</comment>
<dbReference type="HAMAP" id="MF_01385">
    <property type="entry name" value="UreF"/>
    <property type="match status" value="1"/>
</dbReference>
<reference evidence="4 5" key="1">
    <citation type="submission" date="2019-12" db="EMBL/GenBank/DDBJ databases">
        <title>Roseobacter cerasinus sp. nov., isolated from seawater around aquaculture.</title>
        <authorList>
            <person name="Muramatsu S."/>
            <person name="Takabe Y."/>
            <person name="Mori K."/>
            <person name="Takaichi S."/>
            <person name="Hanada S."/>
        </authorList>
    </citation>
    <scope>NUCLEOTIDE SEQUENCE [LARGE SCALE GENOMIC DNA]</scope>
    <source>
        <strain evidence="4 5">AI77</strain>
    </source>
</reference>
<proteinExistence type="inferred from homology"/>
<dbReference type="PANTHER" id="PTHR33620:SF1">
    <property type="entry name" value="UREASE ACCESSORY PROTEIN F"/>
    <property type="match status" value="1"/>
</dbReference>